<dbReference type="Proteomes" id="UP001231362">
    <property type="component" value="Unassembled WGS sequence"/>
</dbReference>
<dbReference type="InterPro" id="IPR036390">
    <property type="entry name" value="WH_DNA-bd_sf"/>
</dbReference>
<keyword evidence="3" id="KW-1185">Reference proteome</keyword>
<protein>
    <submittedName>
        <fullName evidence="2">DNA-binding PadR family transcriptional regulator</fullName>
    </submittedName>
</protein>
<reference evidence="2 3" key="1">
    <citation type="submission" date="2023-07" db="EMBL/GenBank/DDBJ databases">
        <title>Genomic Encyclopedia of Type Strains, Phase IV (KMG-IV): sequencing the most valuable type-strain genomes for metagenomic binning, comparative biology and taxonomic classification.</title>
        <authorList>
            <person name="Goeker M."/>
        </authorList>
    </citation>
    <scope>NUCLEOTIDE SEQUENCE [LARGE SCALE GENOMIC DNA]</scope>
    <source>
        <strain evidence="2 3">DSM 23948</strain>
    </source>
</reference>
<dbReference type="SUPFAM" id="SSF46785">
    <property type="entry name" value="Winged helix' DNA-binding domain"/>
    <property type="match status" value="1"/>
</dbReference>
<sequence length="131" mass="14881">MEEQLKKLKNTMNQTVFKDVVFSEKHRSNILAKLNEKKNPELDVLQLLQTSKTGYEVSQALIARGVKNFAENEGMLYVLLHELEGAGYLTSTWENGEKYYQISTKGKKRLVLEEEQMTGTSLLKKLAEGGV</sequence>
<dbReference type="PANTHER" id="PTHR43252:SF7">
    <property type="entry name" value="TRANSCRIPTIONAL REGULATOR YQJI"/>
    <property type="match status" value="1"/>
</dbReference>
<dbReference type="InterPro" id="IPR036388">
    <property type="entry name" value="WH-like_DNA-bd_sf"/>
</dbReference>
<organism evidence="2 3">
    <name type="scientific">Anoxybacillus andreesenii</name>
    <dbReference type="NCBI Taxonomy" id="1325932"/>
    <lineage>
        <taxon>Bacteria</taxon>
        <taxon>Bacillati</taxon>
        <taxon>Bacillota</taxon>
        <taxon>Bacilli</taxon>
        <taxon>Bacillales</taxon>
        <taxon>Anoxybacillaceae</taxon>
        <taxon>Anoxybacillus</taxon>
    </lineage>
</organism>
<dbReference type="Gene3D" id="1.10.10.10">
    <property type="entry name" value="Winged helix-like DNA-binding domain superfamily/Winged helix DNA-binding domain"/>
    <property type="match status" value="1"/>
</dbReference>
<dbReference type="EMBL" id="JAUSTU010000014">
    <property type="protein sequence ID" value="MDQ0156685.1"/>
    <property type="molecule type" value="Genomic_DNA"/>
</dbReference>
<keyword evidence="2" id="KW-0238">DNA-binding</keyword>
<feature type="domain" description="Transcription regulator PadR N-terminal" evidence="1">
    <location>
        <begin position="44"/>
        <end position="110"/>
    </location>
</feature>
<evidence type="ECO:0000313" key="3">
    <source>
        <dbReference type="Proteomes" id="UP001231362"/>
    </source>
</evidence>
<dbReference type="Pfam" id="PF03551">
    <property type="entry name" value="PadR"/>
    <property type="match status" value="1"/>
</dbReference>
<evidence type="ECO:0000313" key="2">
    <source>
        <dbReference type="EMBL" id="MDQ0156685.1"/>
    </source>
</evidence>
<dbReference type="GO" id="GO:0003677">
    <property type="term" value="F:DNA binding"/>
    <property type="evidence" value="ECO:0007669"/>
    <property type="project" value="UniProtKB-KW"/>
</dbReference>
<accession>A0ABT9V6V9</accession>
<dbReference type="InterPro" id="IPR005149">
    <property type="entry name" value="Tscrpt_reg_PadR_N"/>
</dbReference>
<evidence type="ECO:0000259" key="1">
    <source>
        <dbReference type="Pfam" id="PF03551"/>
    </source>
</evidence>
<dbReference type="PANTHER" id="PTHR43252">
    <property type="entry name" value="TRANSCRIPTIONAL REGULATOR YQJI"/>
    <property type="match status" value="1"/>
</dbReference>
<dbReference type="NCBIfam" id="NF006931">
    <property type="entry name" value="PRK09416.1"/>
    <property type="match status" value="1"/>
</dbReference>
<gene>
    <name evidence="2" type="ORF">J2S07_003006</name>
</gene>
<comment type="caution">
    <text evidence="2">The sequence shown here is derived from an EMBL/GenBank/DDBJ whole genome shotgun (WGS) entry which is preliminary data.</text>
</comment>
<name>A0ABT9V6V9_9BACL</name>
<dbReference type="RefSeq" id="WP_307151187.1">
    <property type="nucleotide sequence ID" value="NZ_JAUSTU010000014.1"/>
</dbReference>
<proteinExistence type="predicted"/>